<dbReference type="EMBL" id="QCYY01003362">
    <property type="protein sequence ID" value="ROT63875.1"/>
    <property type="molecule type" value="Genomic_DNA"/>
</dbReference>
<evidence type="ECO:0000256" key="3">
    <source>
        <dbReference type="PROSITE-ProRule" id="PRU00023"/>
    </source>
</evidence>
<feature type="repeat" description="ANK" evidence="3">
    <location>
        <begin position="833"/>
        <end position="865"/>
    </location>
</feature>
<evidence type="ECO:0000256" key="2">
    <source>
        <dbReference type="ARBA" id="ARBA00023043"/>
    </source>
</evidence>
<reference evidence="5 6" key="1">
    <citation type="submission" date="2018-04" db="EMBL/GenBank/DDBJ databases">
        <authorList>
            <person name="Zhang X."/>
            <person name="Yuan J."/>
            <person name="Li F."/>
            <person name="Xiang J."/>
        </authorList>
    </citation>
    <scope>NUCLEOTIDE SEQUENCE [LARGE SCALE GENOMIC DNA]</scope>
    <source>
        <tissue evidence="5">Muscle</tissue>
    </source>
</reference>
<reference evidence="5 6" key="2">
    <citation type="submission" date="2019-01" db="EMBL/GenBank/DDBJ databases">
        <title>The decoding of complex shrimp genome reveals the adaptation for benthos swimmer, frequently molting mechanism and breeding impact on genome.</title>
        <authorList>
            <person name="Sun Y."/>
            <person name="Gao Y."/>
            <person name="Yu Y."/>
        </authorList>
    </citation>
    <scope>NUCLEOTIDE SEQUENCE [LARGE SCALE GENOMIC DNA]</scope>
    <source>
        <tissue evidence="5">Muscle</tissue>
    </source>
</reference>
<sequence length="1197" mass="134899">MWIREDAPLAAPNATVLSLTIHSPGLPHSLTVELTASSVTVSGSEGGIVFTQQLQEINLTEARVWRVRGEEEVTIPLSRDVLHSFSFFSSQSSMPKMSLVPSDSPAVTLAWEKGRIVKAEEGRENYTEALPHDINHRVSLQCNRQKENVTCYLMPEEEARKLAAFVSQTFPSGFRVSGLPGSEFFVQYRHETYSQSQGVEATLQGGRRVTAGYVLSIVVIGLVFVGIIATVVVASVRHKPRKKRKMQLTFEDAAPQEYVPFLSGPEATVIDEAEEDAIQEEPTLWEAVKSGDVDAVEALLDEGFHPDDVEEGREITPILDAHFLGFKDVLDLMLKYKGERATLPTEDLIKSIVNELETRMKEVFVAAECGMYERERGVHQLLDTHMLPATITDHMGRSLIHYITSTTVMDGRPPWAPKDVKRFLNEHKYFINAVDHWGRTALHQVAEHPRTAEMDVIWEGKEWGVSEAWLELTKILLGYGCDPRIPDHRGILPHQLATHAGNHQMAQLLEDMSEKLGPLQEPTIEQHEELVTACRMGDTSRIRKLLRLNVPVLPMYARADPLREAIRHHQRDVLLLLLSAGAPLSSRHGSCITPLEAAHTQQGLPACFPAIMRKVTAERLEHEASRVSPDVEELKGLREGMRTYTQQILDVGIKARWILNSRCREERGKEARRLLAQAADLGLSLTCQLLSLEDVFLNPLPGEDSPVAMAVSRNHIDTQLTLCRDLGLSPFFSPGTESLHLKLQHELWLNERKRLEELYSLGDSDLANADWEYMRGMINTRKNKSSVGNTATLQQPSDSVLFFTAKQGLIVLLDIILRCVRDLDINRVVQTYSGSTALHVASMSNHIQTVEYLLHRGAEANRLARGNLDAAHVAALSGHRKCLEYLLECKEAGENDKNRKALHLMNEYEKMLSKCNIPILSHEDALSIMAEREEQSKAYLKLNTMAKSLDISAAENLIQVVKDRACAKRMYLAPPFASVTSEGVDVFWVLDGEPNLRLVKARITPVLLITQPDVEFQPKTLLEHHLDMNADVGLHLANIGKEWLYCTHALEKEVFGNLTLHKRSVWLTCRLIQNLLQSHWWSPDFSDQLNSAPWHTLAVGVETLPERGLRSLFLEELCESSEWEKRHVFHRVLSVFRRAAQRDMIGKWATRKHVGCFSFKSHWCANVPDSFLGILRYLEDLERLEALPKGPKVKFAS</sequence>
<dbReference type="InterPro" id="IPR002110">
    <property type="entry name" value="Ankyrin_rpt"/>
</dbReference>
<dbReference type="Gene3D" id="1.25.40.20">
    <property type="entry name" value="Ankyrin repeat-containing domain"/>
    <property type="match status" value="3"/>
</dbReference>
<dbReference type="SMART" id="SM00248">
    <property type="entry name" value="ANK"/>
    <property type="match status" value="5"/>
</dbReference>
<evidence type="ECO:0000313" key="5">
    <source>
        <dbReference type="EMBL" id="ROT63875.1"/>
    </source>
</evidence>
<comment type="caution">
    <text evidence="5">The sequence shown here is derived from an EMBL/GenBank/DDBJ whole genome shotgun (WGS) entry which is preliminary data.</text>
</comment>
<keyword evidence="2 3" id="KW-0040">ANK repeat</keyword>
<name>A0A423SI76_PENVA</name>
<feature type="transmembrane region" description="Helical" evidence="4">
    <location>
        <begin position="213"/>
        <end position="236"/>
    </location>
</feature>
<organism evidence="5 6">
    <name type="scientific">Penaeus vannamei</name>
    <name type="common">Whiteleg shrimp</name>
    <name type="synonym">Litopenaeus vannamei</name>
    <dbReference type="NCBI Taxonomy" id="6689"/>
    <lineage>
        <taxon>Eukaryota</taxon>
        <taxon>Metazoa</taxon>
        <taxon>Ecdysozoa</taxon>
        <taxon>Arthropoda</taxon>
        <taxon>Crustacea</taxon>
        <taxon>Multicrustacea</taxon>
        <taxon>Malacostraca</taxon>
        <taxon>Eumalacostraca</taxon>
        <taxon>Eucarida</taxon>
        <taxon>Decapoda</taxon>
        <taxon>Dendrobranchiata</taxon>
        <taxon>Penaeoidea</taxon>
        <taxon>Penaeidae</taxon>
        <taxon>Penaeus</taxon>
    </lineage>
</organism>
<keyword evidence="6" id="KW-1185">Reference proteome</keyword>
<dbReference type="SUPFAM" id="SSF48403">
    <property type="entry name" value="Ankyrin repeat"/>
    <property type="match status" value="2"/>
</dbReference>
<accession>A0A423SI76</accession>
<proteinExistence type="predicted"/>
<dbReference type="PROSITE" id="PS50088">
    <property type="entry name" value="ANK_REPEAT"/>
    <property type="match status" value="1"/>
</dbReference>
<dbReference type="InterPro" id="IPR036770">
    <property type="entry name" value="Ankyrin_rpt-contain_sf"/>
</dbReference>
<dbReference type="AlphaFoldDB" id="A0A423SI76"/>
<keyword evidence="4" id="KW-1133">Transmembrane helix</keyword>
<evidence type="ECO:0000256" key="1">
    <source>
        <dbReference type="ARBA" id="ARBA00022737"/>
    </source>
</evidence>
<dbReference type="STRING" id="6689.A0A423SI76"/>
<dbReference type="Proteomes" id="UP000283509">
    <property type="component" value="Unassembled WGS sequence"/>
</dbReference>
<gene>
    <name evidence="5" type="ORF">C7M84_018216</name>
</gene>
<dbReference type="Pfam" id="PF13637">
    <property type="entry name" value="Ank_4"/>
    <property type="match status" value="1"/>
</dbReference>
<dbReference type="PANTHER" id="PTHR24173:SF74">
    <property type="entry name" value="ANKYRIN REPEAT DOMAIN-CONTAINING PROTEIN 16"/>
    <property type="match status" value="1"/>
</dbReference>
<dbReference type="OrthoDB" id="163438at2759"/>
<dbReference type="PROSITE" id="PS50297">
    <property type="entry name" value="ANK_REP_REGION"/>
    <property type="match status" value="1"/>
</dbReference>
<evidence type="ECO:0000313" key="6">
    <source>
        <dbReference type="Proteomes" id="UP000283509"/>
    </source>
</evidence>
<keyword evidence="1" id="KW-0677">Repeat</keyword>
<protein>
    <submittedName>
        <fullName evidence="5">Rab2a protein</fullName>
    </submittedName>
</protein>
<evidence type="ECO:0000256" key="4">
    <source>
        <dbReference type="SAM" id="Phobius"/>
    </source>
</evidence>
<keyword evidence="4" id="KW-0472">Membrane</keyword>
<keyword evidence="4" id="KW-0812">Transmembrane</keyword>
<dbReference type="PANTHER" id="PTHR24173">
    <property type="entry name" value="ANKYRIN REPEAT CONTAINING"/>
    <property type="match status" value="1"/>
</dbReference>